<evidence type="ECO:0000313" key="5">
    <source>
        <dbReference type="EMBL" id="MXV50158.1"/>
    </source>
</evidence>
<feature type="chain" id="PRO_5029905463" description="Alginate lyase domain-containing protein" evidence="3">
    <location>
        <begin position="20"/>
        <end position="367"/>
    </location>
</feature>
<dbReference type="AlphaFoldDB" id="A0A7K1Y7X2"/>
<keyword evidence="6" id="KW-1185">Reference proteome</keyword>
<evidence type="ECO:0000259" key="4">
    <source>
        <dbReference type="Pfam" id="PF05426"/>
    </source>
</evidence>
<dbReference type="SUPFAM" id="SSF48230">
    <property type="entry name" value="Chondroitin AC/alginate lyase"/>
    <property type="match status" value="1"/>
</dbReference>
<proteinExistence type="predicted"/>
<dbReference type="InterPro" id="IPR008929">
    <property type="entry name" value="Chondroitin_lyas"/>
</dbReference>
<keyword evidence="1 3" id="KW-0732">Signal</keyword>
<evidence type="ECO:0000256" key="1">
    <source>
        <dbReference type="ARBA" id="ARBA00022729"/>
    </source>
</evidence>
<reference evidence="5 6" key="1">
    <citation type="submission" date="2019-11" db="EMBL/GenBank/DDBJ databases">
        <title>Pedobacter sp. HMF7647 Genome sequencing and assembly.</title>
        <authorList>
            <person name="Kang H."/>
            <person name="Kim H."/>
            <person name="Joh K."/>
        </authorList>
    </citation>
    <scope>NUCLEOTIDE SEQUENCE [LARGE SCALE GENOMIC DNA]</scope>
    <source>
        <strain evidence="5 6">HMF7647</strain>
    </source>
</reference>
<feature type="signal peptide" evidence="3">
    <location>
        <begin position="1"/>
        <end position="19"/>
    </location>
</feature>
<comment type="caution">
    <text evidence="5">The sequence shown here is derived from an EMBL/GenBank/DDBJ whole genome shotgun (WGS) entry which is preliminary data.</text>
</comment>
<dbReference type="EMBL" id="WVHT01000002">
    <property type="protein sequence ID" value="MXV50158.1"/>
    <property type="molecule type" value="Genomic_DNA"/>
</dbReference>
<sequence>MKKTIVLSALLLSFSLGRAQQISLTEPEIKTLKNEIKSKAPVKALYQEFYATAADALMQAPNPIEKVRSQGLLQGDPIKTASLKAVEDMSKIYALALVSRVSGEKKFRKKAEEYLTAWAGLNQATGDPIDETKLEDAVTGYDLIRAELTTDQQAKIDNWLIKIADSEVNSVSAEPGKSTAKNNWNSHRIKMIALISRVVHSSNYDVYIKEELEKQLAVNLNADGSSFDFYERDALHYHIYTLEPLLKAIIALNRSNNSNYFDFISTSGSSVKKSVDFLVPFVTGEKRHQEFLNSKVAFDKARANNKEKDYQPGADFVPSKGIVVLSLASYFDETYLRPIYKASIKGEAYLDWQLVLNHVRKPFLQAN</sequence>
<organism evidence="5 6">
    <name type="scientific">Hufsiella arboris</name>
    <dbReference type="NCBI Taxonomy" id="2695275"/>
    <lineage>
        <taxon>Bacteria</taxon>
        <taxon>Pseudomonadati</taxon>
        <taxon>Bacteroidota</taxon>
        <taxon>Sphingobacteriia</taxon>
        <taxon>Sphingobacteriales</taxon>
        <taxon>Sphingobacteriaceae</taxon>
        <taxon>Hufsiella</taxon>
    </lineage>
</organism>
<name>A0A7K1Y7X2_9SPHI</name>
<accession>A0A7K1Y7X2</accession>
<dbReference type="GO" id="GO:0016829">
    <property type="term" value="F:lyase activity"/>
    <property type="evidence" value="ECO:0007669"/>
    <property type="project" value="UniProtKB-KW"/>
</dbReference>
<keyword evidence="2" id="KW-0456">Lyase</keyword>
<gene>
    <name evidence="5" type="ORF">GS399_04185</name>
</gene>
<dbReference type="Pfam" id="PF05426">
    <property type="entry name" value="Alginate_lyase"/>
    <property type="match status" value="1"/>
</dbReference>
<dbReference type="GO" id="GO:0042597">
    <property type="term" value="C:periplasmic space"/>
    <property type="evidence" value="ECO:0007669"/>
    <property type="project" value="InterPro"/>
</dbReference>
<dbReference type="Gene3D" id="1.50.10.100">
    <property type="entry name" value="Chondroitin AC/alginate lyase"/>
    <property type="match status" value="1"/>
</dbReference>
<evidence type="ECO:0000256" key="3">
    <source>
        <dbReference type="SAM" id="SignalP"/>
    </source>
</evidence>
<dbReference type="Proteomes" id="UP000466586">
    <property type="component" value="Unassembled WGS sequence"/>
</dbReference>
<feature type="domain" description="Alginate lyase" evidence="4">
    <location>
        <begin position="51"/>
        <end position="287"/>
    </location>
</feature>
<dbReference type="RefSeq" id="WP_160843339.1">
    <property type="nucleotide sequence ID" value="NZ_WVHT01000002.1"/>
</dbReference>
<evidence type="ECO:0000256" key="2">
    <source>
        <dbReference type="ARBA" id="ARBA00023239"/>
    </source>
</evidence>
<protein>
    <recommendedName>
        <fullName evidence="4">Alginate lyase domain-containing protein</fullName>
    </recommendedName>
</protein>
<dbReference type="InterPro" id="IPR008397">
    <property type="entry name" value="Alginate_lyase_dom"/>
</dbReference>
<evidence type="ECO:0000313" key="6">
    <source>
        <dbReference type="Proteomes" id="UP000466586"/>
    </source>
</evidence>